<dbReference type="InterPro" id="IPR006076">
    <property type="entry name" value="FAD-dep_OxRdtase"/>
</dbReference>
<evidence type="ECO:0000256" key="2">
    <source>
        <dbReference type="ARBA" id="ARBA00004253"/>
    </source>
</evidence>
<comment type="subcellular location">
    <subcellularLocation>
        <location evidence="2">Peroxisome matrix</location>
    </subcellularLocation>
</comment>
<feature type="binding site" evidence="7">
    <location>
        <begin position="333"/>
        <end position="338"/>
    </location>
    <ligand>
        <name>FAD</name>
        <dbReference type="ChEBI" id="CHEBI:57692"/>
    </ligand>
</feature>
<feature type="binding site" evidence="7">
    <location>
        <begin position="62"/>
        <end position="63"/>
    </location>
    <ligand>
        <name>FAD</name>
        <dbReference type="ChEBI" id="CHEBI:57692"/>
    </ligand>
</feature>
<dbReference type="GO" id="GO:0019478">
    <property type="term" value="P:D-amino acid catabolic process"/>
    <property type="evidence" value="ECO:0007669"/>
    <property type="project" value="TreeGrafter"/>
</dbReference>
<dbReference type="PANTHER" id="PTHR11530">
    <property type="entry name" value="D-AMINO ACID OXIDASE"/>
    <property type="match status" value="1"/>
</dbReference>
<dbReference type="GO" id="GO:0003884">
    <property type="term" value="F:D-amino-acid oxidase activity"/>
    <property type="evidence" value="ECO:0007669"/>
    <property type="project" value="InterPro"/>
</dbReference>
<feature type="binding site" evidence="7">
    <location>
        <position position="306"/>
    </location>
    <ligand>
        <name>D-dopa</name>
        <dbReference type="ChEBI" id="CHEBI:149689"/>
    </ligand>
</feature>
<dbReference type="PIRSF" id="PIRSF000189">
    <property type="entry name" value="D-aa_oxidase"/>
    <property type="match status" value="1"/>
</dbReference>
<keyword evidence="4" id="KW-0285">Flavoprotein</keyword>
<dbReference type="Gene3D" id="3.40.50.720">
    <property type="entry name" value="NAD(P)-binding Rossmann-like Domain"/>
    <property type="match status" value="1"/>
</dbReference>
<feature type="binding site" evidence="7">
    <location>
        <position position="334"/>
    </location>
    <ligand>
        <name>D-dopa</name>
        <dbReference type="ChEBI" id="CHEBI:149689"/>
    </ligand>
</feature>
<proteinExistence type="inferred from homology"/>
<evidence type="ECO:0000259" key="8">
    <source>
        <dbReference type="Pfam" id="PF01266"/>
    </source>
</evidence>
<comment type="cofactor">
    <cofactor evidence="1 7">
        <name>FAD</name>
        <dbReference type="ChEBI" id="CHEBI:57692"/>
    </cofactor>
</comment>
<keyword evidence="10" id="KW-1185">Reference proteome</keyword>
<dbReference type="AlphaFoldDB" id="A0A8W8NVC8"/>
<feature type="binding site" evidence="7">
    <location>
        <position position="190"/>
    </location>
    <ligand>
        <name>FAD</name>
        <dbReference type="ChEBI" id="CHEBI:57692"/>
    </ligand>
</feature>
<name>A0A8W8NVC8_MAGGI</name>
<evidence type="ECO:0000256" key="7">
    <source>
        <dbReference type="PIRSR" id="PIRSR000189-1"/>
    </source>
</evidence>
<dbReference type="Pfam" id="PF01266">
    <property type="entry name" value="DAO"/>
    <property type="match status" value="1"/>
</dbReference>
<dbReference type="InterPro" id="IPR023209">
    <property type="entry name" value="DAO"/>
</dbReference>
<keyword evidence="5 7" id="KW-0274">FAD</keyword>
<protein>
    <recommendedName>
        <fullName evidence="8">FAD dependent oxidoreductase domain-containing protein</fullName>
    </recommendedName>
</protein>
<accession>A0A8W8NVC8</accession>
<evidence type="ECO:0000256" key="1">
    <source>
        <dbReference type="ARBA" id="ARBA00001974"/>
    </source>
</evidence>
<dbReference type="Gene3D" id="3.30.9.10">
    <property type="entry name" value="D-Amino Acid Oxidase, subunit A, domain 2"/>
    <property type="match status" value="1"/>
</dbReference>
<dbReference type="PROSITE" id="PS00677">
    <property type="entry name" value="DAO"/>
    <property type="match status" value="1"/>
</dbReference>
<feature type="domain" description="FAD dependent oxidoreductase" evidence="8">
    <location>
        <begin position="32"/>
        <end position="348"/>
    </location>
</feature>
<dbReference type="InterPro" id="IPR006181">
    <property type="entry name" value="D-amino_acid_oxidase_CS"/>
</dbReference>
<sequence length="362" mass="40166">MCLKNIQFGLNALICKELTANNILMAAREPSICVLGAGVIGLSSAVRIQDKFPRCDVTLLADRFSPDTTSDGSGGFWLPHLVGGTNQDSISKWSASTLDYMISLTKSPLANQIGVHLVSGYSFFSEPQCPEWRKLVLGYREVTDKELKLLLPKAKFGVFYTTVMINVKAYLPWLISRFKQKNGKVIQSRVDKIEDLLQKYDIVVNCTGIGANKLANDSDVIPIRGQVTRVKAPWIKHFMTYEGSDEHCEKYILPGTDTVVLGGTGQRGDWNTQIDDRDQQMIWDGCLEMIPSLKHAEMIRHWAGLRPHRSSGVRIETEKFSGGKMVVHNYGHGGAGVTLHWGCAGQVVEEIRAAIKSTVSRL</sequence>
<dbReference type="SUPFAM" id="SSF54373">
    <property type="entry name" value="FAD-linked reductases, C-terminal domain"/>
    <property type="match status" value="1"/>
</dbReference>
<evidence type="ECO:0000313" key="9">
    <source>
        <dbReference type="EnsemblMetazoa" id="G75.1:cds"/>
    </source>
</evidence>
<evidence type="ECO:0000256" key="4">
    <source>
        <dbReference type="ARBA" id="ARBA00022630"/>
    </source>
</evidence>
<feature type="binding site" evidence="7">
    <location>
        <position position="251"/>
    </location>
    <ligand>
        <name>D-dopa</name>
        <dbReference type="ChEBI" id="CHEBI:149689"/>
    </ligand>
</feature>
<dbReference type="EnsemblMetazoa" id="G75.1">
    <property type="protein sequence ID" value="G75.1:cds"/>
    <property type="gene ID" value="G75"/>
</dbReference>
<comment type="similarity">
    <text evidence="3">Belongs to the DAMOX/DASOX family.</text>
</comment>
<reference evidence="9" key="1">
    <citation type="submission" date="2022-08" db="UniProtKB">
        <authorList>
            <consortium name="EnsemblMetazoa"/>
        </authorList>
    </citation>
    <scope>IDENTIFICATION</scope>
    <source>
        <strain evidence="9">05x7-T-G4-1.051#20</strain>
    </source>
</reference>
<keyword evidence="6" id="KW-0560">Oxidoreductase</keyword>
<evidence type="ECO:0000256" key="6">
    <source>
        <dbReference type="ARBA" id="ARBA00023002"/>
    </source>
</evidence>
<evidence type="ECO:0000256" key="3">
    <source>
        <dbReference type="ARBA" id="ARBA00006730"/>
    </source>
</evidence>
<feature type="binding site" evidence="7">
    <location>
        <begin position="69"/>
        <end position="70"/>
    </location>
    <ligand>
        <name>FAD</name>
        <dbReference type="ChEBI" id="CHEBI:57692"/>
    </ligand>
</feature>
<dbReference type="Proteomes" id="UP000005408">
    <property type="component" value="Unassembled WGS sequence"/>
</dbReference>
<evidence type="ECO:0000256" key="5">
    <source>
        <dbReference type="ARBA" id="ARBA00022827"/>
    </source>
</evidence>
<organism evidence="9 10">
    <name type="scientific">Magallana gigas</name>
    <name type="common">Pacific oyster</name>
    <name type="synonym">Crassostrea gigas</name>
    <dbReference type="NCBI Taxonomy" id="29159"/>
    <lineage>
        <taxon>Eukaryota</taxon>
        <taxon>Metazoa</taxon>
        <taxon>Spiralia</taxon>
        <taxon>Lophotrochozoa</taxon>
        <taxon>Mollusca</taxon>
        <taxon>Bivalvia</taxon>
        <taxon>Autobranchia</taxon>
        <taxon>Pteriomorphia</taxon>
        <taxon>Ostreida</taxon>
        <taxon>Ostreoidea</taxon>
        <taxon>Ostreidae</taxon>
        <taxon>Magallana</taxon>
    </lineage>
</organism>
<dbReference type="PANTHER" id="PTHR11530:SF11">
    <property type="entry name" value="D-ASPARTATE OXIDASE"/>
    <property type="match status" value="1"/>
</dbReference>
<dbReference type="GO" id="GO:0005782">
    <property type="term" value="C:peroxisomal matrix"/>
    <property type="evidence" value="ECO:0007669"/>
    <property type="project" value="UniProtKB-SubCell"/>
</dbReference>
<feature type="binding site" evidence="7">
    <location>
        <position position="207"/>
    </location>
    <ligand>
        <name>FAD</name>
        <dbReference type="ChEBI" id="CHEBI:57692"/>
    </ligand>
</feature>
<dbReference type="SUPFAM" id="SSF51971">
    <property type="entry name" value="Nucleotide-binding domain"/>
    <property type="match status" value="1"/>
</dbReference>
<dbReference type="GO" id="GO:0071949">
    <property type="term" value="F:FAD binding"/>
    <property type="evidence" value="ECO:0007669"/>
    <property type="project" value="InterPro"/>
</dbReference>
<evidence type="ECO:0000313" key="10">
    <source>
        <dbReference type="Proteomes" id="UP000005408"/>
    </source>
</evidence>